<gene>
    <name evidence="1" type="ORF">QF025_003017</name>
</gene>
<sequence>MADLWMGNVEDNTSDDEINDFLIKYGFPPFDRIHRYHGTGARPAIVLSFSGTSPDALRNLQARVHNMFWKSRPIVVQVMPERADRS</sequence>
<proteinExistence type="predicted"/>
<comment type="caution">
    <text evidence="1">The sequence shown here is derived from an EMBL/GenBank/DDBJ whole genome shotgun (WGS) entry which is preliminary data.</text>
</comment>
<dbReference type="GeneID" id="97004823"/>
<name>A0ABD5CGA7_9BURK</name>
<dbReference type="EMBL" id="JAVIZN010000002">
    <property type="protein sequence ID" value="MDR6204297.1"/>
    <property type="molecule type" value="Genomic_DNA"/>
</dbReference>
<dbReference type="Proteomes" id="UP001245184">
    <property type="component" value="Unassembled WGS sequence"/>
</dbReference>
<evidence type="ECO:0000313" key="1">
    <source>
        <dbReference type="EMBL" id="MDR6204297.1"/>
    </source>
</evidence>
<evidence type="ECO:0008006" key="3">
    <source>
        <dbReference type="Google" id="ProtNLM"/>
    </source>
</evidence>
<dbReference type="AlphaFoldDB" id="A0ABD5CGA7"/>
<dbReference type="RefSeq" id="WP_006051621.1">
    <property type="nucleotide sequence ID" value="NZ_ATXV01000006.1"/>
</dbReference>
<dbReference type="KEGG" id="pgp:CUJ91_25275"/>
<protein>
    <recommendedName>
        <fullName evidence="3">RNA-binding protein</fullName>
    </recommendedName>
</protein>
<organism evidence="1 2">
    <name type="scientific">Paraburkholderia graminis</name>
    <dbReference type="NCBI Taxonomy" id="60548"/>
    <lineage>
        <taxon>Bacteria</taxon>
        <taxon>Pseudomonadati</taxon>
        <taxon>Pseudomonadota</taxon>
        <taxon>Betaproteobacteria</taxon>
        <taxon>Burkholderiales</taxon>
        <taxon>Burkholderiaceae</taxon>
        <taxon>Paraburkholderia</taxon>
    </lineage>
</organism>
<reference evidence="1 2" key="1">
    <citation type="submission" date="2023-08" db="EMBL/GenBank/DDBJ databases">
        <title>Genome sequencing of plant associated microbes to promote plant fitness in Sorghum bicolor and Oryza sativa.</title>
        <authorList>
            <person name="Coleman-Derr D."/>
        </authorList>
    </citation>
    <scope>NUCLEOTIDE SEQUENCE [LARGE SCALE GENOMIC DNA]</scope>
    <source>
        <strain evidence="1 2">SLBN-33</strain>
    </source>
</reference>
<accession>A0ABD5CGA7</accession>
<evidence type="ECO:0000313" key="2">
    <source>
        <dbReference type="Proteomes" id="UP001245184"/>
    </source>
</evidence>